<protein>
    <submittedName>
        <fullName evidence="1">Uncharacterized protein</fullName>
    </submittedName>
</protein>
<dbReference type="SUPFAM" id="SSF63825">
    <property type="entry name" value="YWTD domain"/>
    <property type="match status" value="1"/>
</dbReference>
<feature type="non-terminal residue" evidence="1">
    <location>
        <position position="1"/>
    </location>
</feature>
<keyword evidence="2" id="KW-1185">Reference proteome</keyword>
<proteinExistence type="predicted"/>
<dbReference type="EMBL" id="CACRXK020025500">
    <property type="protein sequence ID" value="CAB4039517.1"/>
    <property type="molecule type" value="Genomic_DNA"/>
</dbReference>
<dbReference type="InterPro" id="IPR011042">
    <property type="entry name" value="6-blade_b-propeller_TolB-like"/>
</dbReference>
<evidence type="ECO:0000313" key="2">
    <source>
        <dbReference type="Proteomes" id="UP001152795"/>
    </source>
</evidence>
<reference evidence="1" key="1">
    <citation type="submission" date="2020-04" db="EMBL/GenBank/DDBJ databases">
        <authorList>
            <person name="Alioto T."/>
            <person name="Alioto T."/>
            <person name="Gomez Garrido J."/>
        </authorList>
    </citation>
    <scope>NUCLEOTIDE SEQUENCE</scope>
    <source>
        <strain evidence="1">A484AB</strain>
    </source>
</reference>
<dbReference type="Gene3D" id="2.120.10.30">
    <property type="entry name" value="TolB, C-terminal domain"/>
    <property type="match status" value="1"/>
</dbReference>
<organism evidence="1 2">
    <name type="scientific">Paramuricea clavata</name>
    <name type="common">Red gorgonian</name>
    <name type="synonym">Violescent sea-whip</name>
    <dbReference type="NCBI Taxonomy" id="317549"/>
    <lineage>
        <taxon>Eukaryota</taxon>
        <taxon>Metazoa</taxon>
        <taxon>Cnidaria</taxon>
        <taxon>Anthozoa</taxon>
        <taxon>Octocorallia</taxon>
        <taxon>Malacalcyonacea</taxon>
        <taxon>Plexauridae</taxon>
        <taxon>Paramuricea</taxon>
    </lineage>
</organism>
<comment type="caution">
    <text evidence="1">The sequence shown here is derived from an EMBL/GenBank/DDBJ whole genome shotgun (WGS) entry which is preliminary data.</text>
</comment>
<sequence length="224" mass="25004">MATNAKLEYDRLTKRMLYFTDDGNTLYTMKLDGSNETVISSGIQMDAFTIDYTSRFIYYVGPVDTDLKGFPLSDSSNISDLILNVGSVNDLDFDGMSRFLFFSNTDNYGNIGQYNFTSETASEFVPDGQFPGDVSVDDTEQVVYWTNFLSSTNYAVEKTYYNKTTVRLKVFNGPISAIRLAQGERYLYVLNPTHSQLEVIDKGTEEVVVTYTVKSGTSAVGAAE</sequence>
<dbReference type="Proteomes" id="UP001152795">
    <property type="component" value="Unassembled WGS sequence"/>
</dbReference>
<evidence type="ECO:0000313" key="1">
    <source>
        <dbReference type="EMBL" id="CAB4039517.1"/>
    </source>
</evidence>
<name>A0A6S7K4Y3_PARCT</name>
<gene>
    <name evidence="1" type="ORF">PACLA_8A088873</name>
</gene>
<dbReference type="AlphaFoldDB" id="A0A6S7K4Y3"/>
<accession>A0A6S7K4Y3</accession>